<feature type="chain" id="PRO_5043788312" description="Endonuclease/exonuclease/phosphatase domain-containing protein" evidence="2">
    <location>
        <begin position="28"/>
        <end position="321"/>
    </location>
</feature>
<keyword evidence="2" id="KW-0732">Signal</keyword>
<name>A0AAW0PD59_9GOBI</name>
<organism evidence="4 5">
    <name type="scientific">Mugilogobius chulae</name>
    <name type="common">yellowstripe goby</name>
    <dbReference type="NCBI Taxonomy" id="88201"/>
    <lineage>
        <taxon>Eukaryota</taxon>
        <taxon>Metazoa</taxon>
        <taxon>Chordata</taxon>
        <taxon>Craniata</taxon>
        <taxon>Vertebrata</taxon>
        <taxon>Euteleostomi</taxon>
        <taxon>Actinopterygii</taxon>
        <taxon>Neopterygii</taxon>
        <taxon>Teleostei</taxon>
        <taxon>Neoteleostei</taxon>
        <taxon>Acanthomorphata</taxon>
        <taxon>Gobiaria</taxon>
        <taxon>Gobiiformes</taxon>
        <taxon>Gobioidei</taxon>
        <taxon>Gobiidae</taxon>
        <taxon>Gobionellinae</taxon>
        <taxon>Mugilogobius</taxon>
    </lineage>
</organism>
<feature type="signal peptide" evidence="2">
    <location>
        <begin position="1"/>
        <end position="27"/>
    </location>
</feature>
<accession>A0AAW0PD59</accession>
<dbReference type="PANTHER" id="PTHR47510:SF3">
    <property type="entry name" value="ENDO_EXONUCLEASE_PHOSPHATASE DOMAIN-CONTAINING PROTEIN"/>
    <property type="match status" value="1"/>
</dbReference>
<feature type="domain" description="Endonuclease/exonuclease/phosphatase" evidence="3">
    <location>
        <begin position="124"/>
        <end position="261"/>
    </location>
</feature>
<dbReference type="GO" id="GO:0003824">
    <property type="term" value="F:catalytic activity"/>
    <property type="evidence" value="ECO:0007669"/>
    <property type="project" value="InterPro"/>
</dbReference>
<feature type="compositionally biased region" description="Basic residues" evidence="1">
    <location>
        <begin position="67"/>
        <end position="78"/>
    </location>
</feature>
<keyword evidence="5" id="KW-1185">Reference proteome</keyword>
<dbReference type="Pfam" id="PF03372">
    <property type="entry name" value="Exo_endo_phos"/>
    <property type="match status" value="1"/>
</dbReference>
<dbReference type="AlphaFoldDB" id="A0AAW0PD59"/>
<evidence type="ECO:0000256" key="2">
    <source>
        <dbReference type="SAM" id="SignalP"/>
    </source>
</evidence>
<gene>
    <name evidence="4" type="ORF">WMY93_011242</name>
</gene>
<proteinExistence type="predicted"/>
<dbReference type="SUPFAM" id="SSF56219">
    <property type="entry name" value="DNase I-like"/>
    <property type="match status" value="1"/>
</dbReference>
<feature type="region of interest" description="Disordered" evidence="1">
    <location>
        <begin position="57"/>
        <end position="78"/>
    </location>
</feature>
<dbReference type="Proteomes" id="UP001460270">
    <property type="component" value="Unassembled WGS sequence"/>
</dbReference>
<dbReference type="InterPro" id="IPR005135">
    <property type="entry name" value="Endo/exonuclease/phosphatase"/>
</dbReference>
<evidence type="ECO:0000259" key="3">
    <source>
        <dbReference type="Pfam" id="PF03372"/>
    </source>
</evidence>
<protein>
    <recommendedName>
        <fullName evidence="3">Endonuclease/exonuclease/phosphatase domain-containing protein</fullName>
    </recommendedName>
</protein>
<dbReference type="EMBL" id="JBBPFD010000008">
    <property type="protein sequence ID" value="KAK7915481.1"/>
    <property type="molecule type" value="Genomic_DNA"/>
</dbReference>
<reference evidence="5" key="1">
    <citation type="submission" date="2024-04" db="EMBL/GenBank/DDBJ databases">
        <title>Salinicola lusitanus LLJ914,a marine bacterium isolated from the Okinawa Trough.</title>
        <authorList>
            <person name="Li J."/>
        </authorList>
    </citation>
    <scope>NUCLEOTIDE SEQUENCE [LARGE SCALE GENOMIC DNA]</scope>
</reference>
<evidence type="ECO:0000313" key="4">
    <source>
        <dbReference type="EMBL" id="KAK7915481.1"/>
    </source>
</evidence>
<evidence type="ECO:0000256" key="1">
    <source>
        <dbReference type="SAM" id="MobiDB-lite"/>
    </source>
</evidence>
<dbReference type="Gene3D" id="3.60.10.10">
    <property type="entry name" value="Endonuclease/exonuclease/phosphatase"/>
    <property type="match status" value="1"/>
</dbReference>
<comment type="caution">
    <text evidence="4">The sequence shown here is derived from an EMBL/GenBank/DDBJ whole genome shotgun (WGS) entry which is preliminary data.</text>
</comment>
<sequence length="321" mass="36176">MWTKKLEIFAVVCIFLIIFEALGNVDGSPGVSSSRVTYSRDFLLSLRSSAIGTKPSNIPGELCKPGQRTKPRKRGRRGGIHRRLKTLRLDDRRKLPPLPSILLSNVQSIRNKIDELETHAKFKDEIKNTCLLAFTETWLSDLDHDTELTLSGFGNPVRLDRDRVITGKSRGGGVCFYINKRYCNTVVVREAICTPDIELLSVSLRPFYLPREFQQLFYTLVYIHPRADASAACQLIADVTHRLDTISPGAPKFILGDFNHCTLSKSLRTYDQYVTRPSTHRNTILDLCYGSVHGAYKSLTLPSFGASYHSSVYLMPVYKAS</sequence>
<dbReference type="PANTHER" id="PTHR47510">
    <property type="entry name" value="REVERSE TRANSCRIPTASE DOMAIN-CONTAINING PROTEIN"/>
    <property type="match status" value="1"/>
</dbReference>
<evidence type="ECO:0000313" key="5">
    <source>
        <dbReference type="Proteomes" id="UP001460270"/>
    </source>
</evidence>
<dbReference type="InterPro" id="IPR036691">
    <property type="entry name" value="Endo/exonu/phosph_ase_sf"/>
</dbReference>